<dbReference type="Proteomes" id="UP000784294">
    <property type="component" value="Unassembled WGS sequence"/>
</dbReference>
<keyword evidence="2" id="KW-1185">Reference proteome</keyword>
<gene>
    <name evidence="1" type="ORF">PXEA_LOCUS22980</name>
</gene>
<sequence>MFPTLFRRACRAAKSGYLLDVLETVSAASRISSHPVLLSGACNLFSAQVDEEAQADRPDMLLSTHLRMPLECQPNLEEDILSFRQLVAELEISASGTGHGPFRLFCPWSSSDEGRNGDTVSVYFIASIKPRLYGLLFGRSLL</sequence>
<reference evidence="1" key="1">
    <citation type="submission" date="2018-11" db="EMBL/GenBank/DDBJ databases">
        <authorList>
            <consortium name="Pathogen Informatics"/>
        </authorList>
    </citation>
    <scope>NUCLEOTIDE SEQUENCE</scope>
</reference>
<proteinExistence type="predicted"/>
<protein>
    <submittedName>
        <fullName evidence="1">Uncharacterized protein</fullName>
    </submittedName>
</protein>
<dbReference type="EMBL" id="CAAALY010104099">
    <property type="protein sequence ID" value="VEL29540.1"/>
    <property type="molecule type" value="Genomic_DNA"/>
</dbReference>
<name>A0A3S5AHR3_9PLAT</name>
<dbReference type="AlphaFoldDB" id="A0A3S5AHR3"/>
<comment type="caution">
    <text evidence="1">The sequence shown here is derived from an EMBL/GenBank/DDBJ whole genome shotgun (WGS) entry which is preliminary data.</text>
</comment>
<evidence type="ECO:0000313" key="2">
    <source>
        <dbReference type="Proteomes" id="UP000784294"/>
    </source>
</evidence>
<evidence type="ECO:0000313" key="1">
    <source>
        <dbReference type="EMBL" id="VEL29540.1"/>
    </source>
</evidence>
<accession>A0A3S5AHR3</accession>
<organism evidence="1 2">
    <name type="scientific">Protopolystoma xenopodis</name>
    <dbReference type="NCBI Taxonomy" id="117903"/>
    <lineage>
        <taxon>Eukaryota</taxon>
        <taxon>Metazoa</taxon>
        <taxon>Spiralia</taxon>
        <taxon>Lophotrochozoa</taxon>
        <taxon>Platyhelminthes</taxon>
        <taxon>Monogenea</taxon>
        <taxon>Polyopisthocotylea</taxon>
        <taxon>Polystomatidea</taxon>
        <taxon>Polystomatidae</taxon>
        <taxon>Protopolystoma</taxon>
    </lineage>
</organism>